<comment type="caution">
    <text evidence="1">The sequence shown here is derived from an EMBL/GenBank/DDBJ whole genome shotgun (WGS) entry which is preliminary data.</text>
</comment>
<dbReference type="Proteomes" id="UP000050384">
    <property type="component" value="Unassembled WGS sequence"/>
</dbReference>
<evidence type="ECO:0000313" key="2">
    <source>
        <dbReference type="Proteomes" id="UP000050384"/>
    </source>
</evidence>
<proteinExistence type="predicted"/>
<sequence length="38" mass="4450">MTRNGFDQTEGRNYAGITCIKMQLEKETVVRFLLQPFN</sequence>
<dbReference type="AlphaFoldDB" id="A0A0P9Z6M9"/>
<reference evidence="1 2" key="1">
    <citation type="submission" date="2015-09" db="EMBL/GenBank/DDBJ databases">
        <title>Genome announcement of multiple Pseudomonas syringae strains.</title>
        <authorList>
            <person name="Thakur S."/>
            <person name="Wang P.W."/>
            <person name="Gong Y."/>
            <person name="Weir B.S."/>
            <person name="Guttman D.S."/>
        </authorList>
    </citation>
    <scope>NUCLEOTIDE SEQUENCE [LARGE SCALE GENOMIC DNA]</scope>
    <source>
        <strain evidence="1 2">ICMP16929</strain>
    </source>
</reference>
<gene>
    <name evidence="1" type="ORF">ALO94_05418</name>
</gene>
<accession>A0A0P9Z6M9</accession>
<protein>
    <submittedName>
        <fullName evidence="1">Uncharacterized protein</fullName>
    </submittedName>
</protein>
<dbReference type="EMBL" id="LJRI01001645">
    <property type="protein sequence ID" value="KPY55478.1"/>
    <property type="molecule type" value="Genomic_DNA"/>
</dbReference>
<evidence type="ECO:0000313" key="1">
    <source>
        <dbReference type="EMBL" id="KPY55478.1"/>
    </source>
</evidence>
<name>A0A0P9Z6M9_PSESX</name>
<dbReference type="PATRIC" id="fig|264459.3.peg.6256"/>
<organism evidence="1 2">
    <name type="scientific">Pseudomonas syringae pv. spinaceae</name>
    <dbReference type="NCBI Taxonomy" id="264459"/>
    <lineage>
        <taxon>Bacteria</taxon>
        <taxon>Pseudomonadati</taxon>
        <taxon>Pseudomonadota</taxon>
        <taxon>Gammaproteobacteria</taxon>
        <taxon>Pseudomonadales</taxon>
        <taxon>Pseudomonadaceae</taxon>
        <taxon>Pseudomonas</taxon>
        <taxon>Pseudomonas syringae</taxon>
    </lineage>
</organism>